<dbReference type="Gene3D" id="3.20.20.70">
    <property type="entry name" value="Aldolase class I"/>
    <property type="match status" value="1"/>
</dbReference>
<dbReference type="PANTHER" id="PTHR37418">
    <property type="entry name" value="3-KETO-5-AMINOHEXANOATE CLEAVAGE ENZYME-RELATED"/>
    <property type="match status" value="1"/>
</dbReference>
<name>A0A1G6XK49_9BRAD</name>
<dbReference type="Pfam" id="PF05853">
    <property type="entry name" value="BKACE"/>
    <property type="match status" value="1"/>
</dbReference>
<evidence type="ECO:0000313" key="6">
    <source>
        <dbReference type="Proteomes" id="UP000199245"/>
    </source>
</evidence>
<organism evidence="5 6">
    <name type="scientific">Bradyrhizobium brasilense</name>
    <dbReference type="NCBI Taxonomy" id="1419277"/>
    <lineage>
        <taxon>Bacteria</taxon>
        <taxon>Pseudomonadati</taxon>
        <taxon>Pseudomonadota</taxon>
        <taxon>Alphaproteobacteria</taxon>
        <taxon>Hyphomicrobiales</taxon>
        <taxon>Nitrobacteraceae</taxon>
        <taxon>Bradyrhizobium</taxon>
    </lineage>
</organism>
<dbReference type="PANTHER" id="PTHR37418:SF2">
    <property type="entry name" value="3-KETO-5-AMINOHEXANOATE CLEAVAGE ENZYME"/>
    <property type="match status" value="1"/>
</dbReference>
<evidence type="ECO:0000256" key="4">
    <source>
        <dbReference type="ARBA" id="ARBA00022833"/>
    </source>
</evidence>
<gene>
    <name evidence="5" type="ORF">SAMN05216337_101567</name>
</gene>
<keyword evidence="2" id="KW-0808">Transferase</keyword>
<evidence type="ECO:0000256" key="3">
    <source>
        <dbReference type="ARBA" id="ARBA00022723"/>
    </source>
</evidence>
<dbReference type="RefSeq" id="WP_233442957.1">
    <property type="nucleotide sequence ID" value="NZ_FMZW01000015.1"/>
</dbReference>
<dbReference type="InterPro" id="IPR013785">
    <property type="entry name" value="Aldolase_TIM"/>
</dbReference>
<dbReference type="AlphaFoldDB" id="A0A1G6XK49"/>
<dbReference type="InterPro" id="IPR008567">
    <property type="entry name" value="BKACE"/>
</dbReference>
<proteinExistence type="predicted"/>
<dbReference type="Proteomes" id="UP000199245">
    <property type="component" value="Unassembled WGS sequence"/>
</dbReference>
<comment type="cofactor">
    <cofactor evidence="1">
        <name>Zn(2+)</name>
        <dbReference type="ChEBI" id="CHEBI:29105"/>
    </cofactor>
</comment>
<reference evidence="5 6" key="1">
    <citation type="submission" date="2016-10" db="EMBL/GenBank/DDBJ databases">
        <authorList>
            <person name="de Groot N.N."/>
        </authorList>
    </citation>
    <scope>NUCLEOTIDE SEQUENCE [LARGE SCALE GENOMIC DNA]</scope>
    <source>
        <strain evidence="5 6">R5</strain>
    </source>
</reference>
<sequence>MARKPLIIEARINEYTPRSENRHIPFSPLEIGEAAARACRAGASIVHFHTRHGDGSPDHRAETYAAAIRAIRERCDVLVYPTLGQVTAGGEDEDRIRHIEALAGDPATRPDIAPIDTGSTNIDRFKDGGFRSGERTYVNRTGTLRFFAERLRTLGVKPQFVSWAVPFTRMFEALRETGLVDAPAWFVFELTGGGILGGHPGTIDGLEAHLRFLPGGPLEWSVSNKIGNVTGQAALAIERDGHVSAGLGDYGWPELGCPDNGAVIQFIANLSRAMGREVASVAQTRDMLGL</sequence>
<evidence type="ECO:0000313" key="5">
    <source>
        <dbReference type="EMBL" id="SDD78559.1"/>
    </source>
</evidence>
<evidence type="ECO:0000256" key="2">
    <source>
        <dbReference type="ARBA" id="ARBA00022679"/>
    </source>
</evidence>
<keyword evidence="3" id="KW-0479">Metal-binding</keyword>
<accession>A0A1G6XK49</accession>
<dbReference type="EMBL" id="FMZW01000015">
    <property type="protein sequence ID" value="SDD78559.1"/>
    <property type="molecule type" value="Genomic_DNA"/>
</dbReference>
<evidence type="ECO:0000256" key="1">
    <source>
        <dbReference type="ARBA" id="ARBA00001947"/>
    </source>
</evidence>
<keyword evidence="4" id="KW-0862">Zinc</keyword>
<dbReference type="GO" id="GO:0043720">
    <property type="term" value="F:3-keto-5-aminohexanoate cleavage activity"/>
    <property type="evidence" value="ECO:0007669"/>
    <property type="project" value="InterPro"/>
</dbReference>
<protein>
    <submittedName>
        <fullName evidence="5">Uncharacterized conserved protein, DUF849 family</fullName>
    </submittedName>
</protein>
<dbReference type="GO" id="GO:0046872">
    <property type="term" value="F:metal ion binding"/>
    <property type="evidence" value="ECO:0007669"/>
    <property type="project" value="UniProtKB-KW"/>
</dbReference>